<keyword evidence="3" id="KW-0804">Transcription</keyword>
<dbReference type="Proteomes" id="UP001606303">
    <property type="component" value="Unassembled WGS sequence"/>
</dbReference>
<feature type="region of interest" description="Disordered" evidence="5">
    <location>
        <begin position="1"/>
        <end position="23"/>
    </location>
</feature>
<dbReference type="InterPro" id="IPR036271">
    <property type="entry name" value="Tet_transcr_reg_TetR-rel_C_sf"/>
</dbReference>
<dbReference type="Gene3D" id="1.10.357.10">
    <property type="entry name" value="Tetracycline Repressor, domain 2"/>
    <property type="match status" value="1"/>
</dbReference>
<organism evidence="7 8">
    <name type="scientific">Pelomonas baiyunensis</name>
    <dbReference type="NCBI Taxonomy" id="3299026"/>
    <lineage>
        <taxon>Bacteria</taxon>
        <taxon>Pseudomonadati</taxon>
        <taxon>Pseudomonadota</taxon>
        <taxon>Betaproteobacteria</taxon>
        <taxon>Burkholderiales</taxon>
        <taxon>Sphaerotilaceae</taxon>
        <taxon>Roseateles</taxon>
    </lineage>
</organism>
<accession>A0ABW7H3L0</accession>
<sequence length="228" mass="24822">MPVKPPLPPSAAPSAPASAAPAALPPRERLLQEAMRLFGERGVDAVPTREICAAAGVNPGAIHYHFGDKDGLYAEVLRQPVRGLQAQLDGFDDPALGLHESICRFLRPFLFDDGSCNAQLFFREMQAPSPVFMHTVAQEVGPIFDRFAQLLARHAGLAAPDAAIHQLAMGLQAMAHDYSMTRPMLDAFHPELLADDPLLERTCHRLADWGCALVAYERALHAQPAFSE</sequence>
<gene>
    <name evidence="7" type="ORF">ACG01O_19520</name>
</gene>
<dbReference type="InterPro" id="IPR001647">
    <property type="entry name" value="HTH_TetR"/>
</dbReference>
<dbReference type="Gene3D" id="1.10.10.60">
    <property type="entry name" value="Homeodomain-like"/>
    <property type="match status" value="1"/>
</dbReference>
<dbReference type="EMBL" id="JBIGIB010000006">
    <property type="protein sequence ID" value="MFG6468823.1"/>
    <property type="molecule type" value="Genomic_DNA"/>
</dbReference>
<feature type="compositionally biased region" description="Low complexity" evidence="5">
    <location>
        <begin position="12"/>
        <end position="22"/>
    </location>
</feature>
<keyword evidence="2 4" id="KW-0238">DNA-binding</keyword>
<dbReference type="PRINTS" id="PR00455">
    <property type="entry name" value="HTHTETR"/>
</dbReference>
<dbReference type="PANTHER" id="PTHR30055">
    <property type="entry name" value="HTH-TYPE TRANSCRIPTIONAL REGULATOR RUTR"/>
    <property type="match status" value="1"/>
</dbReference>
<keyword evidence="8" id="KW-1185">Reference proteome</keyword>
<evidence type="ECO:0000256" key="5">
    <source>
        <dbReference type="SAM" id="MobiDB-lite"/>
    </source>
</evidence>
<evidence type="ECO:0000256" key="2">
    <source>
        <dbReference type="ARBA" id="ARBA00023125"/>
    </source>
</evidence>
<dbReference type="SUPFAM" id="SSF48498">
    <property type="entry name" value="Tetracyclin repressor-like, C-terminal domain"/>
    <property type="match status" value="1"/>
</dbReference>
<dbReference type="SUPFAM" id="SSF46689">
    <property type="entry name" value="Homeodomain-like"/>
    <property type="match status" value="1"/>
</dbReference>
<evidence type="ECO:0000313" key="7">
    <source>
        <dbReference type="EMBL" id="MFG6468823.1"/>
    </source>
</evidence>
<evidence type="ECO:0000256" key="1">
    <source>
        <dbReference type="ARBA" id="ARBA00023015"/>
    </source>
</evidence>
<dbReference type="RefSeq" id="WP_394387081.1">
    <property type="nucleotide sequence ID" value="NZ_JBIGIB010000006.1"/>
</dbReference>
<protein>
    <submittedName>
        <fullName evidence="7">TetR/AcrR family transcriptional regulator</fullName>
    </submittedName>
</protein>
<feature type="compositionally biased region" description="Pro residues" evidence="5">
    <location>
        <begin position="1"/>
        <end position="11"/>
    </location>
</feature>
<dbReference type="InterPro" id="IPR009057">
    <property type="entry name" value="Homeodomain-like_sf"/>
</dbReference>
<proteinExistence type="predicted"/>
<feature type="DNA-binding region" description="H-T-H motif" evidence="4">
    <location>
        <begin position="47"/>
        <end position="66"/>
    </location>
</feature>
<dbReference type="InterPro" id="IPR015292">
    <property type="entry name" value="Tscrpt_reg_YbiH_C"/>
</dbReference>
<keyword evidence="1" id="KW-0805">Transcription regulation</keyword>
<evidence type="ECO:0000256" key="4">
    <source>
        <dbReference type="PROSITE-ProRule" id="PRU00335"/>
    </source>
</evidence>
<dbReference type="Pfam" id="PF00440">
    <property type="entry name" value="TetR_N"/>
    <property type="match status" value="1"/>
</dbReference>
<reference evidence="7 8" key="1">
    <citation type="submission" date="2024-08" db="EMBL/GenBank/DDBJ databases">
        <authorList>
            <person name="Lu H."/>
        </authorList>
    </citation>
    <scope>NUCLEOTIDE SEQUENCE [LARGE SCALE GENOMIC DNA]</scope>
    <source>
        <strain evidence="7 8">BYS87W</strain>
    </source>
</reference>
<dbReference type="Pfam" id="PF09209">
    <property type="entry name" value="CecR_C"/>
    <property type="match status" value="1"/>
</dbReference>
<feature type="domain" description="HTH tetR-type" evidence="6">
    <location>
        <begin position="24"/>
        <end position="84"/>
    </location>
</feature>
<dbReference type="PROSITE" id="PS50977">
    <property type="entry name" value="HTH_TETR_2"/>
    <property type="match status" value="1"/>
</dbReference>
<evidence type="ECO:0000259" key="6">
    <source>
        <dbReference type="PROSITE" id="PS50977"/>
    </source>
</evidence>
<dbReference type="InterPro" id="IPR050109">
    <property type="entry name" value="HTH-type_TetR-like_transc_reg"/>
</dbReference>
<name>A0ABW7H3L0_9BURK</name>
<evidence type="ECO:0000256" key="3">
    <source>
        <dbReference type="ARBA" id="ARBA00023163"/>
    </source>
</evidence>
<evidence type="ECO:0000313" key="8">
    <source>
        <dbReference type="Proteomes" id="UP001606303"/>
    </source>
</evidence>
<comment type="caution">
    <text evidence="7">The sequence shown here is derived from an EMBL/GenBank/DDBJ whole genome shotgun (WGS) entry which is preliminary data.</text>
</comment>
<dbReference type="PANTHER" id="PTHR30055:SF234">
    <property type="entry name" value="HTH-TYPE TRANSCRIPTIONAL REGULATOR BETI"/>
    <property type="match status" value="1"/>
</dbReference>